<accession>A0A1I5M685</accession>
<dbReference type="AlphaFoldDB" id="A0A1I5M685"/>
<dbReference type="RefSeq" id="WP_092527942.1">
    <property type="nucleotide sequence ID" value="NZ_FOWW01000001.1"/>
</dbReference>
<gene>
    <name evidence="1" type="ORF">SAMN05421810_101811</name>
</gene>
<dbReference type="EMBL" id="FOWW01000001">
    <property type="protein sequence ID" value="SFP05082.1"/>
    <property type="molecule type" value="Genomic_DNA"/>
</dbReference>
<proteinExistence type="predicted"/>
<sequence>MDGTPHRGFWVEDGAYETYARNVDPLGEEIRGAGGRHVAPHTELAGDGFSAMGGESGFTGAYAARMRELQRRMGTLGGKWEQMGDAARRTAGNYAGVEADHQAVMNRLRGELG</sequence>
<evidence type="ECO:0000313" key="2">
    <source>
        <dbReference type="Proteomes" id="UP000198727"/>
    </source>
</evidence>
<organism evidence="1 2">
    <name type="scientific">Amycolatopsis arida</name>
    <dbReference type="NCBI Taxonomy" id="587909"/>
    <lineage>
        <taxon>Bacteria</taxon>
        <taxon>Bacillati</taxon>
        <taxon>Actinomycetota</taxon>
        <taxon>Actinomycetes</taxon>
        <taxon>Pseudonocardiales</taxon>
        <taxon>Pseudonocardiaceae</taxon>
        <taxon>Amycolatopsis</taxon>
    </lineage>
</organism>
<dbReference type="OrthoDB" id="3625451at2"/>
<protein>
    <recommendedName>
        <fullName evidence="3">Excreted virulence factor EspC, type VII ESX diderm</fullName>
    </recommendedName>
</protein>
<evidence type="ECO:0000313" key="1">
    <source>
        <dbReference type="EMBL" id="SFP05082.1"/>
    </source>
</evidence>
<evidence type="ECO:0008006" key="3">
    <source>
        <dbReference type="Google" id="ProtNLM"/>
    </source>
</evidence>
<dbReference type="Proteomes" id="UP000198727">
    <property type="component" value="Unassembled WGS sequence"/>
</dbReference>
<name>A0A1I5M685_9PSEU</name>
<keyword evidence="2" id="KW-1185">Reference proteome</keyword>
<reference evidence="2" key="1">
    <citation type="submission" date="2016-10" db="EMBL/GenBank/DDBJ databases">
        <authorList>
            <person name="Varghese N."/>
            <person name="Submissions S."/>
        </authorList>
    </citation>
    <scope>NUCLEOTIDE SEQUENCE [LARGE SCALE GENOMIC DNA]</scope>
    <source>
        <strain evidence="2">CGMCC 4.5579</strain>
    </source>
</reference>
<dbReference type="STRING" id="587909.SAMN05421810_101811"/>